<dbReference type="Proteomes" id="UP001054857">
    <property type="component" value="Unassembled WGS sequence"/>
</dbReference>
<proteinExistence type="predicted"/>
<name>A0AAD3HIW9_9CHLO</name>
<feature type="compositionally biased region" description="Low complexity" evidence="1">
    <location>
        <begin position="45"/>
        <end position="59"/>
    </location>
</feature>
<evidence type="ECO:0000313" key="2">
    <source>
        <dbReference type="EMBL" id="GFR42348.1"/>
    </source>
</evidence>
<protein>
    <submittedName>
        <fullName evidence="2">Uncharacterized protein</fullName>
    </submittedName>
</protein>
<sequence length="357" mass="38156">MMNLLHSMHLSDNCQITSLSNCGRAAGFRVRSNQRVISSAAAGHTSTPSSQPSSRRQPPCTTVPPIPQTINADIATARRTWQHHCINSPLVDPVTNSRVHVYGTVHYAPHGGPAGLAELQDLITSVQPTVLAIEQPFDLAARAGLPYPELIHELTSLLQTSDAALELLSGPEPDPATANTTANTHITSTPVPNASDSPFAQPTPGASADVAEEAEAERARLLARLRALLPGLAHPARVGRDLLDPYEVFGLYGGCEYVTRPAQLAEAAALFGHLPGLEVAAAALAAQQRGVQVTSVDAPLRLQEQWVGQLVADWRLQESQLTRSLQQDLARAQALLPPDYLAWDTQLAEAVRQLEAA</sequence>
<evidence type="ECO:0000256" key="1">
    <source>
        <dbReference type="SAM" id="MobiDB-lite"/>
    </source>
</evidence>
<organism evidence="2 3">
    <name type="scientific">Astrephomene gubernaculifera</name>
    <dbReference type="NCBI Taxonomy" id="47775"/>
    <lineage>
        <taxon>Eukaryota</taxon>
        <taxon>Viridiplantae</taxon>
        <taxon>Chlorophyta</taxon>
        <taxon>core chlorophytes</taxon>
        <taxon>Chlorophyceae</taxon>
        <taxon>CS clade</taxon>
        <taxon>Chlamydomonadales</taxon>
        <taxon>Astrephomenaceae</taxon>
        <taxon>Astrephomene</taxon>
    </lineage>
</organism>
<feature type="non-terminal residue" evidence="2">
    <location>
        <position position="357"/>
    </location>
</feature>
<keyword evidence="3" id="KW-1185">Reference proteome</keyword>
<gene>
    <name evidence="2" type="ORF">Agub_g3041</name>
</gene>
<dbReference type="AlphaFoldDB" id="A0AAD3HIW9"/>
<accession>A0AAD3HIW9</accession>
<feature type="compositionally biased region" description="Polar residues" evidence="1">
    <location>
        <begin position="185"/>
        <end position="200"/>
    </location>
</feature>
<reference evidence="2 3" key="1">
    <citation type="journal article" date="2021" name="Sci. Rep.">
        <title>Genome sequencing of the multicellular alga Astrephomene provides insights into convergent evolution of germ-soma differentiation.</title>
        <authorList>
            <person name="Yamashita S."/>
            <person name="Yamamoto K."/>
            <person name="Matsuzaki R."/>
            <person name="Suzuki S."/>
            <person name="Yamaguchi H."/>
            <person name="Hirooka S."/>
            <person name="Minakuchi Y."/>
            <person name="Miyagishima S."/>
            <person name="Kawachi M."/>
            <person name="Toyoda A."/>
            <person name="Nozaki H."/>
        </authorList>
    </citation>
    <scope>NUCLEOTIDE SEQUENCE [LARGE SCALE GENOMIC DNA]</scope>
    <source>
        <strain evidence="2 3">NIES-4017</strain>
    </source>
</reference>
<feature type="region of interest" description="Disordered" evidence="1">
    <location>
        <begin position="40"/>
        <end position="65"/>
    </location>
</feature>
<evidence type="ECO:0000313" key="3">
    <source>
        <dbReference type="Proteomes" id="UP001054857"/>
    </source>
</evidence>
<comment type="caution">
    <text evidence="2">The sequence shown here is derived from an EMBL/GenBank/DDBJ whole genome shotgun (WGS) entry which is preliminary data.</text>
</comment>
<feature type="region of interest" description="Disordered" evidence="1">
    <location>
        <begin position="171"/>
        <end position="212"/>
    </location>
</feature>
<dbReference type="EMBL" id="BMAR01000003">
    <property type="protein sequence ID" value="GFR42348.1"/>
    <property type="molecule type" value="Genomic_DNA"/>
</dbReference>